<evidence type="ECO:0000313" key="2">
    <source>
        <dbReference type="Proteomes" id="UP001165101"/>
    </source>
</evidence>
<organism evidence="1 2">
    <name type="scientific">Candida boidinii</name>
    <name type="common">Yeast</name>
    <dbReference type="NCBI Taxonomy" id="5477"/>
    <lineage>
        <taxon>Eukaryota</taxon>
        <taxon>Fungi</taxon>
        <taxon>Dikarya</taxon>
        <taxon>Ascomycota</taxon>
        <taxon>Saccharomycotina</taxon>
        <taxon>Pichiomycetes</taxon>
        <taxon>Pichiales</taxon>
        <taxon>Pichiaceae</taxon>
        <taxon>Ogataea</taxon>
        <taxon>Ogataea/Candida clade</taxon>
    </lineage>
</organism>
<sequence>MQLITLATALLASSVSLATAHEGHHGNQGHKPHHGNQGHKPHHGNPGHGAHPITTTKVTSAFHWSNSSTAEVPTTFKSSTEVTITFVPTTSEAPSTSSASPSPSTTSIDFRIPLYGQCYKEGSYYPYKCIDGAHCRVDSYWYGQCTFDGELYNQCGGINYKGKEACATGLTCSSLNDYYHQCLIPTTYAYTYM</sequence>
<evidence type="ECO:0000313" key="1">
    <source>
        <dbReference type="EMBL" id="GME87762.1"/>
    </source>
</evidence>
<protein>
    <submittedName>
        <fullName evidence="1">Unnamed protein product</fullName>
    </submittedName>
</protein>
<dbReference type="EMBL" id="BSXV01000152">
    <property type="protein sequence ID" value="GME87762.1"/>
    <property type="molecule type" value="Genomic_DNA"/>
</dbReference>
<keyword evidence="2" id="KW-1185">Reference proteome</keyword>
<comment type="caution">
    <text evidence="1">The sequence shown here is derived from an EMBL/GenBank/DDBJ whole genome shotgun (WGS) entry which is preliminary data.</text>
</comment>
<dbReference type="Proteomes" id="UP001165101">
    <property type="component" value="Unassembled WGS sequence"/>
</dbReference>
<name>A0ACB5THM8_CANBO</name>
<gene>
    <name evidence="1" type="ORF">Cboi01_000054500</name>
</gene>
<reference evidence="1" key="1">
    <citation type="submission" date="2023-04" db="EMBL/GenBank/DDBJ databases">
        <title>Candida boidinii NBRC 1967.</title>
        <authorList>
            <person name="Ichikawa N."/>
            <person name="Sato H."/>
            <person name="Tonouchi N."/>
        </authorList>
    </citation>
    <scope>NUCLEOTIDE SEQUENCE</scope>
    <source>
        <strain evidence="1">NBRC 1967</strain>
    </source>
</reference>
<accession>A0ACB5THM8</accession>
<proteinExistence type="predicted"/>